<proteinExistence type="predicted"/>
<reference evidence="1 2" key="1">
    <citation type="submission" date="2020-08" db="EMBL/GenBank/DDBJ databases">
        <title>Genomic Encyclopedia of Type Strains, Phase IV (KMG-IV): sequencing the most valuable type-strain genomes for metagenomic binning, comparative biology and taxonomic classification.</title>
        <authorList>
            <person name="Goeker M."/>
        </authorList>
    </citation>
    <scope>NUCLEOTIDE SEQUENCE [LARGE SCALE GENOMIC DNA]</scope>
    <source>
        <strain evidence="1 2">DSM 23240</strain>
    </source>
</reference>
<name>A0A840RTH9_9BURK</name>
<sequence length="51" mass="5937">MTFLQLWTVHVTITAMEESNFHLLRNCHGKSQKKMVAFYNNFTVDGLSSLF</sequence>
<comment type="caution">
    <text evidence="1">The sequence shown here is derived from an EMBL/GenBank/DDBJ whole genome shotgun (WGS) entry which is preliminary data.</text>
</comment>
<evidence type="ECO:0000313" key="1">
    <source>
        <dbReference type="EMBL" id="MBB5200953.1"/>
    </source>
</evidence>
<evidence type="ECO:0000313" key="2">
    <source>
        <dbReference type="Proteomes" id="UP000571084"/>
    </source>
</evidence>
<keyword evidence="2" id="KW-1185">Reference proteome</keyword>
<organism evidence="1 2">
    <name type="scientific">Glaciimonas immobilis</name>
    <dbReference type="NCBI Taxonomy" id="728004"/>
    <lineage>
        <taxon>Bacteria</taxon>
        <taxon>Pseudomonadati</taxon>
        <taxon>Pseudomonadota</taxon>
        <taxon>Betaproteobacteria</taxon>
        <taxon>Burkholderiales</taxon>
        <taxon>Oxalobacteraceae</taxon>
        <taxon>Glaciimonas</taxon>
    </lineage>
</organism>
<dbReference type="AlphaFoldDB" id="A0A840RTH9"/>
<dbReference type="EMBL" id="JACHHQ010000005">
    <property type="protein sequence ID" value="MBB5200953.1"/>
    <property type="molecule type" value="Genomic_DNA"/>
</dbReference>
<protein>
    <submittedName>
        <fullName evidence="1">Uncharacterized protein</fullName>
    </submittedName>
</protein>
<gene>
    <name evidence="1" type="ORF">HNR39_002795</name>
</gene>
<accession>A0A840RTH9</accession>
<dbReference type="Proteomes" id="UP000571084">
    <property type="component" value="Unassembled WGS sequence"/>
</dbReference>